<dbReference type="GO" id="GO:0055085">
    <property type="term" value="P:transmembrane transport"/>
    <property type="evidence" value="ECO:0007669"/>
    <property type="project" value="InterPro"/>
</dbReference>
<dbReference type="Proteomes" id="UP000554286">
    <property type="component" value="Unassembled WGS sequence"/>
</dbReference>
<feature type="transmembrane region" description="Helical" evidence="8">
    <location>
        <begin position="102"/>
        <end position="132"/>
    </location>
</feature>
<reference evidence="10 11" key="1">
    <citation type="submission" date="2020-08" db="EMBL/GenBank/DDBJ databases">
        <title>Genome sequencing of Purple Non-Sulfur Bacteria from various extreme environments.</title>
        <authorList>
            <person name="Mayer M."/>
        </authorList>
    </citation>
    <scope>NUCLEOTIDE SEQUENCE [LARGE SCALE GENOMIC DNA]</scope>
    <source>
        <strain evidence="10 11">JA131</strain>
    </source>
</reference>
<gene>
    <name evidence="10" type="ORF">GGD89_001533</name>
</gene>
<evidence type="ECO:0000256" key="3">
    <source>
        <dbReference type="ARBA" id="ARBA00022475"/>
    </source>
</evidence>
<evidence type="ECO:0000256" key="4">
    <source>
        <dbReference type="ARBA" id="ARBA00022519"/>
    </source>
</evidence>
<dbReference type="CDD" id="cd06261">
    <property type="entry name" value="TM_PBP2"/>
    <property type="match status" value="2"/>
</dbReference>
<feature type="transmembrane region" description="Helical" evidence="8">
    <location>
        <begin position="403"/>
        <end position="425"/>
    </location>
</feature>
<sequence length="572" mass="59201">MARHLPALARVFTLVLFLAPVLAGVLGTILPSLGLMPGGTQAPLGSLDTTPWRDLLGTPGLGASVGVSLRVGVLSTALSLGLALLIVAGARGTPVMAWSRRALAPLLAVPHVAVALGLAFLLAPSGWIARLLSPWATGWTLPPDVATAPDPWGLAAVLALVVKETPYLVLMLLAALPQVDADRAVRVARGLGHGPLAAWGRVVLPRVWPLIRLPVYAVLAYGLSVVDVALVLAPTTPPPLAVAVVGWLSDPEAAIRGQGAAGAVLQTLLVIAVMGVARGGEAVVARLARPWLSAGPGARDWERRLGVWGALAAALPVALLTAGAVLAMALWSIAGTWFWPAAWPSALSLETWTRHLGDVAWPLGTTVTVGLAATALAVVLAAGVLEAPRRPAADRARLAGGILYLPLLVPQVGFLYGVTVAATLAGLDGTWAAVTTGHLLFVLPYVFLTLAGPWRRLDPRWGRVAAGLGAGPGRVFWRVTLPLLLRPVLFAAAVGFAVSVAQYLPTLFLGAGVHPTLTTEAVALAAGGDRRIIGVHVFLQAALPLLGFALALAVPAWLHRDRRGMRAAEDGR</sequence>
<keyword evidence="4" id="KW-0997">Cell inner membrane</keyword>
<feature type="transmembrane region" description="Helical" evidence="8">
    <location>
        <begin position="307"/>
        <end position="339"/>
    </location>
</feature>
<accession>A0A7W6W9K4</accession>
<keyword evidence="11" id="KW-1185">Reference proteome</keyword>
<dbReference type="Gene3D" id="1.10.3720.10">
    <property type="entry name" value="MetI-like"/>
    <property type="match status" value="2"/>
</dbReference>
<evidence type="ECO:0000256" key="7">
    <source>
        <dbReference type="ARBA" id="ARBA00023136"/>
    </source>
</evidence>
<feature type="transmembrane region" description="Helical" evidence="8">
    <location>
        <begin position="152"/>
        <end position="176"/>
    </location>
</feature>
<keyword evidence="5 8" id="KW-0812">Transmembrane</keyword>
<evidence type="ECO:0000256" key="1">
    <source>
        <dbReference type="ARBA" id="ARBA00004429"/>
    </source>
</evidence>
<protein>
    <submittedName>
        <fullName evidence="10">Putative thiamine transport system permease protein</fullName>
    </submittedName>
</protein>
<dbReference type="InterPro" id="IPR035906">
    <property type="entry name" value="MetI-like_sf"/>
</dbReference>
<dbReference type="InterPro" id="IPR000515">
    <property type="entry name" value="MetI-like"/>
</dbReference>
<evidence type="ECO:0000313" key="11">
    <source>
        <dbReference type="Proteomes" id="UP000554286"/>
    </source>
</evidence>
<proteinExistence type="predicted"/>
<evidence type="ECO:0000313" key="10">
    <source>
        <dbReference type="EMBL" id="MBB4265908.1"/>
    </source>
</evidence>
<evidence type="ECO:0000256" key="6">
    <source>
        <dbReference type="ARBA" id="ARBA00022989"/>
    </source>
</evidence>
<feature type="transmembrane region" description="Helical" evidence="8">
    <location>
        <begin position="253"/>
        <end position="277"/>
    </location>
</feature>
<evidence type="ECO:0000256" key="5">
    <source>
        <dbReference type="ARBA" id="ARBA00022692"/>
    </source>
</evidence>
<feature type="transmembrane region" description="Helical" evidence="8">
    <location>
        <begin position="213"/>
        <end position="233"/>
    </location>
</feature>
<keyword evidence="2" id="KW-0813">Transport</keyword>
<keyword evidence="3" id="KW-1003">Cell membrane</keyword>
<feature type="transmembrane region" description="Helical" evidence="8">
    <location>
        <begin position="359"/>
        <end position="382"/>
    </location>
</feature>
<name>A0A7W6W9K4_9PROT</name>
<dbReference type="GO" id="GO:0005886">
    <property type="term" value="C:plasma membrane"/>
    <property type="evidence" value="ECO:0007669"/>
    <property type="project" value="UniProtKB-SubCell"/>
</dbReference>
<feature type="transmembrane region" description="Helical" evidence="8">
    <location>
        <begin position="483"/>
        <end position="504"/>
    </location>
</feature>
<dbReference type="AlphaFoldDB" id="A0A7W6W9K4"/>
<feature type="transmembrane region" description="Helical" evidence="8">
    <location>
        <begin position="431"/>
        <end position="451"/>
    </location>
</feature>
<evidence type="ECO:0000259" key="9">
    <source>
        <dbReference type="PROSITE" id="PS50928"/>
    </source>
</evidence>
<dbReference type="EMBL" id="JACIGK010000009">
    <property type="protein sequence ID" value="MBB4265908.1"/>
    <property type="molecule type" value="Genomic_DNA"/>
</dbReference>
<comment type="caution">
    <text evidence="10">The sequence shown here is derived from an EMBL/GenBank/DDBJ whole genome shotgun (WGS) entry which is preliminary data.</text>
</comment>
<feature type="transmembrane region" description="Helical" evidence="8">
    <location>
        <begin position="537"/>
        <end position="558"/>
    </location>
</feature>
<feature type="transmembrane region" description="Helical" evidence="8">
    <location>
        <begin position="69"/>
        <end position="90"/>
    </location>
</feature>
<feature type="domain" description="ABC transmembrane type-1" evidence="9">
    <location>
        <begin position="61"/>
        <end position="277"/>
    </location>
</feature>
<comment type="subcellular location">
    <subcellularLocation>
        <location evidence="1">Cell inner membrane</location>
        <topology evidence="1">Multi-pass membrane protein</topology>
    </subcellularLocation>
</comment>
<evidence type="ECO:0000256" key="2">
    <source>
        <dbReference type="ARBA" id="ARBA00022448"/>
    </source>
</evidence>
<dbReference type="RefSeq" id="WP_184043740.1">
    <property type="nucleotide sequence ID" value="NZ_JACIGK010000009.1"/>
</dbReference>
<feature type="domain" description="ABC transmembrane type-1" evidence="9">
    <location>
        <begin position="363"/>
        <end position="554"/>
    </location>
</feature>
<dbReference type="PANTHER" id="PTHR43357">
    <property type="entry name" value="INNER MEMBRANE ABC TRANSPORTER PERMEASE PROTEIN YDCV"/>
    <property type="match status" value="1"/>
</dbReference>
<keyword evidence="6 8" id="KW-1133">Transmembrane helix</keyword>
<evidence type="ECO:0000256" key="8">
    <source>
        <dbReference type="SAM" id="Phobius"/>
    </source>
</evidence>
<keyword evidence="7 8" id="KW-0472">Membrane</keyword>
<organism evidence="10 11">
    <name type="scientific">Roseospira visakhapatnamensis</name>
    <dbReference type="NCBI Taxonomy" id="390880"/>
    <lineage>
        <taxon>Bacteria</taxon>
        <taxon>Pseudomonadati</taxon>
        <taxon>Pseudomonadota</taxon>
        <taxon>Alphaproteobacteria</taxon>
        <taxon>Rhodospirillales</taxon>
        <taxon>Rhodospirillaceae</taxon>
        <taxon>Roseospira</taxon>
    </lineage>
</organism>
<dbReference type="PROSITE" id="PS50928">
    <property type="entry name" value="ABC_TM1"/>
    <property type="match status" value="2"/>
</dbReference>
<dbReference type="SUPFAM" id="SSF161098">
    <property type="entry name" value="MetI-like"/>
    <property type="match status" value="2"/>
</dbReference>
<dbReference type="PANTHER" id="PTHR43357:SF4">
    <property type="entry name" value="INNER MEMBRANE ABC TRANSPORTER PERMEASE PROTEIN YDCV"/>
    <property type="match status" value="1"/>
</dbReference>